<protein>
    <submittedName>
        <fullName evidence="1">Uncharacterized protein</fullName>
    </submittedName>
</protein>
<accession>A0A7S2QNB6</accession>
<evidence type="ECO:0000313" key="1">
    <source>
        <dbReference type="EMBL" id="CAD9646804.1"/>
    </source>
</evidence>
<reference evidence="1" key="1">
    <citation type="submission" date="2021-01" db="EMBL/GenBank/DDBJ databases">
        <authorList>
            <person name="Corre E."/>
            <person name="Pelletier E."/>
            <person name="Niang G."/>
            <person name="Scheremetjew M."/>
            <person name="Finn R."/>
            <person name="Kale V."/>
            <person name="Holt S."/>
            <person name="Cochrane G."/>
            <person name="Meng A."/>
            <person name="Brown T."/>
            <person name="Cohen L."/>
        </authorList>
    </citation>
    <scope>NUCLEOTIDE SEQUENCE</scope>
    <source>
        <strain evidence="1">RCC3387</strain>
    </source>
</reference>
<dbReference type="EMBL" id="HBGW01102287">
    <property type="protein sequence ID" value="CAD9646804.1"/>
    <property type="molecule type" value="Transcribed_RNA"/>
</dbReference>
<organism evidence="1">
    <name type="scientific">Zooxanthella nutricula</name>
    <dbReference type="NCBI Taxonomy" id="1333877"/>
    <lineage>
        <taxon>Eukaryota</taxon>
        <taxon>Sar</taxon>
        <taxon>Alveolata</taxon>
        <taxon>Dinophyceae</taxon>
        <taxon>Peridiniales</taxon>
        <taxon>Peridiniales incertae sedis</taxon>
        <taxon>Zooxanthella</taxon>
    </lineage>
</organism>
<proteinExistence type="predicted"/>
<name>A0A7S2QNB6_9DINO</name>
<gene>
    <name evidence="1" type="ORF">BRAN1462_LOCUS64626</name>
</gene>
<sequence length="148" mass="15599">MARLEAAPSDKRSNLLSLACMACCFLLLFLSGLLLNIPPVRAWLREQISGSSTREASRFLAGAAIDPSMRKALFDKEAIGRGVSVEATQGVFAPDAKFVGRTFVEPRVSVEAGKSSDVPGAGEVAPVVDVVGGELAKPRASVEPQKSK</sequence>
<dbReference type="AlphaFoldDB" id="A0A7S2QNB6"/>